<dbReference type="EMBL" id="DVHB01000012">
    <property type="protein sequence ID" value="HIR38853.1"/>
    <property type="molecule type" value="Genomic_DNA"/>
</dbReference>
<evidence type="ECO:0000259" key="1">
    <source>
        <dbReference type="PROSITE" id="PS51186"/>
    </source>
</evidence>
<dbReference type="Pfam" id="PF13420">
    <property type="entry name" value="Acetyltransf_4"/>
    <property type="match status" value="1"/>
</dbReference>
<gene>
    <name evidence="2" type="ORF">IAB90_00565</name>
</gene>
<reference evidence="2" key="1">
    <citation type="submission" date="2020-10" db="EMBL/GenBank/DDBJ databases">
        <authorList>
            <person name="Gilroy R."/>
        </authorList>
    </citation>
    <scope>NUCLEOTIDE SEQUENCE</scope>
    <source>
        <strain evidence="2">ChiW25-3613</strain>
    </source>
</reference>
<dbReference type="Proteomes" id="UP000824179">
    <property type="component" value="Unassembled WGS sequence"/>
</dbReference>
<dbReference type="GO" id="GO:0016747">
    <property type="term" value="F:acyltransferase activity, transferring groups other than amino-acyl groups"/>
    <property type="evidence" value="ECO:0007669"/>
    <property type="project" value="InterPro"/>
</dbReference>
<dbReference type="PANTHER" id="PTHR43072:SF8">
    <property type="entry name" value="ACYLTRANSFERASE FABY-RELATED"/>
    <property type="match status" value="1"/>
</dbReference>
<proteinExistence type="predicted"/>
<accession>A0A9D1DAL6</accession>
<evidence type="ECO:0000313" key="2">
    <source>
        <dbReference type="EMBL" id="HIR38853.1"/>
    </source>
</evidence>
<dbReference type="PANTHER" id="PTHR43072">
    <property type="entry name" value="N-ACETYLTRANSFERASE"/>
    <property type="match status" value="1"/>
</dbReference>
<sequence length="191" mass="21812">MDESCSIRSARLEDAVQLNSIYSYYVNNTAITFEDEAPTVEQFKERMADIMSFYPYFVAEADGAIAGYAYAGKFKSRSAYDWSVETTVYVKCGVNRRGVGTALYRALEEALKSQGIINMYACIAVPEVDDEFLTHGSVYFHERMGFKIVGEFVNCGCKFGRWYNMVWMQKLLGEHESDPERPVPYSCVYQK</sequence>
<organism evidence="2 3">
    <name type="scientific">Candidatus Coproplasma stercoripullorum</name>
    <dbReference type="NCBI Taxonomy" id="2840751"/>
    <lineage>
        <taxon>Bacteria</taxon>
        <taxon>Bacillati</taxon>
        <taxon>Bacillota</taxon>
        <taxon>Clostridia</taxon>
        <taxon>Eubacteriales</taxon>
        <taxon>Candidatus Coproplasma</taxon>
    </lineage>
</organism>
<protein>
    <submittedName>
        <fullName evidence="2">GNAT family N-acetyltransferase</fullName>
    </submittedName>
</protein>
<dbReference type="CDD" id="cd04301">
    <property type="entry name" value="NAT_SF"/>
    <property type="match status" value="1"/>
</dbReference>
<reference evidence="2" key="2">
    <citation type="journal article" date="2021" name="PeerJ">
        <title>Extensive microbial diversity within the chicken gut microbiome revealed by metagenomics and culture.</title>
        <authorList>
            <person name="Gilroy R."/>
            <person name="Ravi A."/>
            <person name="Getino M."/>
            <person name="Pursley I."/>
            <person name="Horton D.L."/>
            <person name="Alikhan N.F."/>
            <person name="Baker D."/>
            <person name="Gharbi K."/>
            <person name="Hall N."/>
            <person name="Watson M."/>
            <person name="Adriaenssens E.M."/>
            <person name="Foster-Nyarko E."/>
            <person name="Jarju S."/>
            <person name="Secka A."/>
            <person name="Antonio M."/>
            <person name="Oren A."/>
            <person name="Chaudhuri R.R."/>
            <person name="La Ragione R."/>
            <person name="Hildebrand F."/>
            <person name="Pallen M.J."/>
        </authorList>
    </citation>
    <scope>NUCLEOTIDE SEQUENCE</scope>
    <source>
        <strain evidence="2">ChiW25-3613</strain>
    </source>
</reference>
<dbReference type="SUPFAM" id="SSF55729">
    <property type="entry name" value="Acyl-CoA N-acyltransferases (Nat)"/>
    <property type="match status" value="1"/>
</dbReference>
<dbReference type="AlphaFoldDB" id="A0A9D1DAL6"/>
<dbReference type="InterPro" id="IPR016181">
    <property type="entry name" value="Acyl_CoA_acyltransferase"/>
</dbReference>
<dbReference type="Gene3D" id="3.40.630.30">
    <property type="match status" value="1"/>
</dbReference>
<evidence type="ECO:0000313" key="3">
    <source>
        <dbReference type="Proteomes" id="UP000824179"/>
    </source>
</evidence>
<name>A0A9D1DAL6_9FIRM</name>
<dbReference type="PROSITE" id="PS51186">
    <property type="entry name" value="GNAT"/>
    <property type="match status" value="1"/>
</dbReference>
<feature type="domain" description="N-acetyltransferase" evidence="1">
    <location>
        <begin position="5"/>
        <end position="173"/>
    </location>
</feature>
<comment type="caution">
    <text evidence="2">The sequence shown here is derived from an EMBL/GenBank/DDBJ whole genome shotgun (WGS) entry which is preliminary data.</text>
</comment>
<dbReference type="InterPro" id="IPR000182">
    <property type="entry name" value="GNAT_dom"/>
</dbReference>